<dbReference type="SUPFAM" id="SSF55486">
    <property type="entry name" value="Metalloproteases ('zincins'), catalytic domain"/>
    <property type="match status" value="1"/>
</dbReference>
<reference evidence="2" key="1">
    <citation type="journal article" date="2008" name="Nat. Genet.">
        <title>The Pristionchus pacificus genome provides a unique perspective on nematode lifestyle and parasitism.</title>
        <authorList>
            <person name="Dieterich C."/>
            <person name="Clifton S.W."/>
            <person name="Schuster L.N."/>
            <person name="Chinwalla A."/>
            <person name="Delehaunty K."/>
            <person name="Dinkelacker I."/>
            <person name="Fulton L."/>
            <person name="Fulton R."/>
            <person name="Godfrey J."/>
            <person name="Minx P."/>
            <person name="Mitreva M."/>
            <person name="Roeseler W."/>
            <person name="Tian H."/>
            <person name="Witte H."/>
            <person name="Yang S.P."/>
            <person name="Wilson R.K."/>
            <person name="Sommer R.J."/>
        </authorList>
    </citation>
    <scope>NUCLEOTIDE SEQUENCE [LARGE SCALE GENOMIC DNA]</scope>
    <source>
        <strain evidence="2">PS312</strain>
    </source>
</reference>
<dbReference type="EnsemblMetazoa" id="PPA32280.1">
    <property type="protein sequence ID" value="PPA32280.1"/>
    <property type="gene ID" value="WBGene00205141"/>
</dbReference>
<dbReference type="PROSITE" id="PS51885">
    <property type="entry name" value="NEPRILYSIN"/>
    <property type="match status" value="1"/>
</dbReference>
<evidence type="ECO:0000313" key="1">
    <source>
        <dbReference type="EnsemblMetazoa" id="PPA32280.1"/>
    </source>
</evidence>
<reference evidence="1" key="2">
    <citation type="submission" date="2022-06" db="UniProtKB">
        <authorList>
            <consortium name="EnsemblMetazoa"/>
        </authorList>
    </citation>
    <scope>IDENTIFICATION</scope>
    <source>
        <strain evidence="1">PS312</strain>
    </source>
</reference>
<dbReference type="Gene3D" id="3.40.390.10">
    <property type="entry name" value="Collagenase (Catalytic Domain)"/>
    <property type="match status" value="1"/>
</dbReference>
<dbReference type="GO" id="GO:0004222">
    <property type="term" value="F:metalloendopeptidase activity"/>
    <property type="evidence" value="ECO:0007669"/>
    <property type="project" value="InterPro"/>
</dbReference>
<dbReference type="InterPro" id="IPR000718">
    <property type="entry name" value="Peptidase_M13"/>
</dbReference>
<keyword evidence="2" id="KW-1185">Reference proteome</keyword>
<dbReference type="AlphaFoldDB" id="A0A2A6B478"/>
<gene>
    <name evidence="1" type="primary">WBGene00205141</name>
</gene>
<name>A0A2A6B478_PRIPA</name>
<organism evidence="1 2">
    <name type="scientific">Pristionchus pacificus</name>
    <name type="common">Parasitic nematode worm</name>
    <dbReference type="NCBI Taxonomy" id="54126"/>
    <lineage>
        <taxon>Eukaryota</taxon>
        <taxon>Metazoa</taxon>
        <taxon>Ecdysozoa</taxon>
        <taxon>Nematoda</taxon>
        <taxon>Chromadorea</taxon>
        <taxon>Rhabditida</taxon>
        <taxon>Rhabditina</taxon>
        <taxon>Diplogasteromorpha</taxon>
        <taxon>Diplogasteroidea</taxon>
        <taxon>Neodiplogasteridae</taxon>
        <taxon>Pristionchus</taxon>
    </lineage>
</organism>
<accession>A0A2A6B478</accession>
<accession>A0A8R1UKP9</accession>
<dbReference type="Proteomes" id="UP000005239">
    <property type="component" value="Unassembled WGS sequence"/>
</dbReference>
<protein>
    <submittedName>
        <fullName evidence="1">Uncharacterized protein</fullName>
    </submittedName>
</protein>
<dbReference type="InterPro" id="IPR024079">
    <property type="entry name" value="MetalloPept_cat_dom_sf"/>
</dbReference>
<dbReference type="GO" id="GO:0006508">
    <property type="term" value="P:proteolysis"/>
    <property type="evidence" value="ECO:0007669"/>
    <property type="project" value="InterPro"/>
</dbReference>
<evidence type="ECO:0000313" key="2">
    <source>
        <dbReference type="Proteomes" id="UP000005239"/>
    </source>
</evidence>
<proteinExistence type="predicted"/>
<dbReference type="OrthoDB" id="5795773at2759"/>
<sequence>MLCFFLSLLLILSTQDSIPPDIIQSLLNTLPDLLPDNSTSLLIEETTVPSPITVSSNVLSNLSDIYPNRSTTLQLIERKIASSNAEEPFDIFSYLNSSEFDFIEYHIRRYLNHRFAPCFDFFRFTCDYDHIGNNSLAQLSEDFYNNIFLSTQPHANTQIDNDLDNLQKEGGNSTDFSSLEYSMALTERCASNQSCFADEFKLTYQVYNFLRLNSSLLLKAGFNESLTALLFYEGVRARVRVMQKMERRKENMTIILAKTRELAIEMAQGLLDKFNRTPWLHVTNIFNLPTFVQFSTTLQNMTLRTDLDEGFDFNNLGSALYTAKFSLLYATSQLSLQLRREGRTELLFRVTHSLQYVTGNVNEGIVLNAPSFFPLILNSRQESLLGSLGTSIARELVYRFVNSKYTKRSEEYAMEYDGISEHFHASCEIFSEKNCSLMRSQIQEYASDLEGLSLAYELMRKSMDYDDLHKQPYSDLPFTSEQLFFVAYSVSLCRDYQKLSTQVTGNCLL</sequence>